<dbReference type="InterPro" id="IPR037401">
    <property type="entry name" value="SnoaL-like"/>
</dbReference>
<evidence type="ECO:0000313" key="2">
    <source>
        <dbReference type="EMBL" id="MDX5985126.1"/>
    </source>
</evidence>
<dbReference type="Pfam" id="PF13577">
    <property type="entry name" value="SnoaL_4"/>
    <property type="match status" value="1"/>
</dbReference>
<evidence type="ECO:0000259" key="1">
    <source>
        <dbReference type="Pfam" id="PF13577"/>
    </source>
</evidence>
<dbReference type="Proteomes" id="UP001279660">
    <property type="component" value="Unassembled WGS sequence"/>
</dbReference>
<name>A0ABU4PLY9_9SPHN</name>
<dbReference type="SUPFAM" id="SSF54427">
    <property type="entry name" value="NTF2-like"/>
    <property type="match status" value="1"/>
</dbReference>
<dbReference type="Gene3D" id="3.10.450.50">
    <property type="match status" value="1"/>
</dbReference>
<feature type="domain" description="SnoaL-like" evidence="1">
    <location>
        <begin position="9"/>
        <end position="130"/>
    </location>
</feature>
<accession>A0ABU4PLY9</accession>
<organism evidence="2 3">
    <name type="scientific">Sphingomonas echinoides</name>
    <dbReference type="NCBI Taxonomy" id="59803"/>
    <lineage>
        <taxon>Bacteria</taxon>
        <taxon>Pseudomonadati</taxon>
        <taxon>Pseudomonadota</taxon>
        <taxon>Alphaproteobacteria</taxon>
        <taxon>Sphingomonadales</taxon>
        <taxon>Sphingomonadaceae</taxon>
        <taxon>Sphingomonas</taxon>
    </lineage>
</organism>
<protein>
    <submittedName>
        <fullName evidence="2">Nuclear transport factor 2 family protein</fullName>
    </submittedName>
</protein>
<sequence>MDELLATVRTLQDRQAIHDCLMTYSRAIDRLDRDLLISVYHDDAIDDHGVFVGSREAFADWAIAMHRRTHLSHQHCQFNSTCDLDGDVAHTETYYMFVGMNQRGAPLGMSGGRYIDRLEKRDGRWAIVTRICIRDWAPLDAIPETLDQSTLTVVDLDEATRTLMREGAQPSRDRADPSYMRPLLVSAARHEKADRSA</sequence>
<reference evidence="2 3" key="1">
    <citation type="submission" date="2023-11" db="EMBL/GenBank/DDBJ databases">
        <title>MicrobeMod: A computational toolkit for identifying prokaryotic methylation and restriction-modification with nanopore sequencing.</title>
        <authorList>
            <person name="Crits-Christoph A."/>
            <person name="Kang S.C."/>
            <person name="Lee H."/>
            <person name="Ostrov N."/>
        </authorList>
    </citation>
    <scope>NUCLEOTIDE SEQUENCE [LARGE SCALE GENOMIC DNA]</scope>
    <source>
        <strain evidence="2 3">ATCC 14820</strain>
    </source>
</reference>
<dbReference type="RefSeq" id="WP_010402386.1">
    <property type="nucleotide sequence ID" value="NZ_JAWXXV010000001.1"/>
</dbReference>
<proteinExistence type="predicted"/>
<gene>
    <name evidence="2" type="ORF">SIL82_12720</name>
</gene>
<dbReference type="InterPro" id="IPR032710">
    <property type="entry name" value="NTF2-like_dom_sf"/>
</dbReference>
<evidence type="ECO:0000313" key="3">
    <source>
        <dbReference type="Proteomes" id="UP001279660"/>
    </source>
</evidence>
<keyword evidence="3" id="KW-1185">Reference proteome</keyword>
<comment type="caution">
    <text evidence="2">The sequence shown here is derived from an EMBL/GenBank/DDBJ whole genome shotgun (WGS) entry which is preliminary data.</text>
</comment>
<dbReference type="EMBL" id="JAWXXV010000001">
    <property type="protein sequence ID" value="MDX5985126.1"/>
    <property type="molecule type" value="Genomic_DNA"/>
</dbReference>